<keyword evidence="2 4" id="KW-0238">DNA-binding</keyword>
<dbReference type="InterPro" id="IPR001647">
    <property type="entry name" value="HTH_TetR"/>
</dbReference>
<dbReference type="Proteomes" id="UP000302139">
    <property type="component" value="Unassembled WGS sequence"/>
</dbReference>
<evidence type="ECO:0000313" key="9">
    <source>
        <dbReference type="Proteomes" id="UP000299211"/>
    </source>
</evidence>
<dbReference type="InterPro" id="IPR036271">
    <property type="entry name" value="Tet_transcr_reg_TetR-rel_C_sf"/>
</dbReference>
<dbReference type="EMBL" id="BJHY01000001">
    <property type="protein sequence ID" value="GDY71409.1"/>
    <property type="molecule type" value="Genomic_DNA"/>
</dbReference>
<dbReference type="PANTHER" id="PTHR30055">
    <property type="entry name" value="HTH-TYPE TRANSCRIPTIONAL REGULATOR RUTR"/>
    <property type="match status" value="1"/>
</dbReference>
<evidence type="ECO:0000256" key="1">
    <source>
        <dbReference type="ARBA" id="ARBA00023015"/>
    </source>
</evidence>
<dbReference type="Gene3D" id="1.10.357.10">
    <property type="entry name" value="Tetracycline Repressor, domain 2"/>
    <property type="match status" value="1"/>
</dbReference>
<dbReference type="Pfam" id="PF21597">
    <property type="entry name" value="TetR_C_43"/>
    <property type="match status" value="1"/>
</dbReference>
<sequence length="229" mass="23931">MRNRELVLAAAREVYAEQGVEAPLDVIAQRAGVGNATLYRRFPDRAALIEAVFHDTLTAAIEAGEEARRAPDAWAGLVDYATGIFAGLAGDRGAIDLMTTSLTGVPSLEALHAHNAETYRVLLARCREDGTVRPDVTVEDLLLALAALGRAVPAAEVAAPGSWRRLLTLLLDGLRAGAAGALPGSPLSGVQLARALGGLHGGPGSRRSLEGRGTSRRAPKDVLAARPRP</sequence>
<evidence type="ECO:0000313" key="10">
    <source>
        <dbReference type="Proteomes" id="UP000302139"/>
    </source>
</evidence>
<keyword evidence="3" id="KW-0804">Transcription</keyword>
<dbReference type="Pfam" id="PF00440">
    <property type="entry name" value="TetR_N"/>
    <property type="match status" value="1"/>
</dbReference>
<feature type="region of interest" description="Disordered" evidence="5">
    <location>
        <begin position="198"/>
        <end position="229"/>
    </location>
</feature>
<feature type="domain" description="HTH tetR-type" evidence="6">
    <location>
        <begin position="1"/>
        <end position="60"/>
    </location>
</feature>
<keyword evidence="1" id="KW-0805">Transcription regulation</keyword>
<dbReference type="SUPFAM" id="SSF48498">
    <property type="entry name" value="Tetracyclin repressor-like, C-terminal domain"/>
    <property type="match status" value="1"/>
</dbReference>
<evidence type="ECO:0000256" key="5">
    <source>
        <dbReference type="SAM" id="MobiDB-lite"/>
    </source>
</evidence>
<dbReference type="InterPro" id="IPR050109">
    <property type="entry name" value="HTH-type_TetR-like_transc_reg"/>
</dbReference>
<dbReference type="EMBL" id="BJHX01000001">
    <property type="protein sequence ID" value="GDY68232.1"/>
    <property type="molecule type" value="Genomic_DNA"/>
</dbReference>
<dbReference type="PRINTS" id="PR00455">
    <property type="entry name" value="HTHTETR"/>
</dbReference>
<evidence type="ECO:0000256" key="4">
    <source>
        <dbReference type="PROSITE-ProRule" id="PRU00335"/>
    </source>
</evidence>
<reference evidence="7 10" key="2">
    <citation type="submission" date="2019-04" db="EMBL/GenBank/DDBJ databases">
        <title>Draft genome sequences of Streptomyces avermitilis NBRC 14893.</title>
        <authorList>
            <person name="Komaki H."/>
            <person name="Tamura T."/>
            <person name="Hosoyama A."/>
        </authorList>
    </citation>
    <scope>NUCLEOTIDE SEQUENCE [LARGE SCALE GENOMIC DNA]</scope>
    <source>
        <strain evidence="7 10">NBRC 14893</strain>
    </source>
</reference>
<dbReference type="AlphaFoldDB" id="A0A4D4M8M0"/>
<dbReference type="Proteomes" id="UP000299211">
    <property type="component" value="Unassembled WGS sequence"/>
</dbReference>
<comment type="caution">
    <text evidence="7">The sequence shown here is derived from an EMBL/GenBank/DDBJ whole genome shotgun (WGS) entry which is preliminary data.</text>
</comment>
<dbReference type="SUPFAM" id="SSF46689">
    <property type="entry name" value="Homeodomain-like"/>
    <property type="match status" value="1"/>
</dbReference>
<evidence type="ECO:0000259" key="6">
    <source>
        <dbReference type="PROSITE" id="PS50977"/>
    </source>
</evidence>
<organism evidence="7 10">
    <name type="scientific">Streptomyces avermitilis</name>
    <dbReference type="NCBI Taxonomy" id="33903"/>
    <lineage>
        <taxon>Bacteria</taxon>
        <taxon>Bacillati</taxon>
        <taxon>Actinomycetota</taxon>
        <taxon>Actinomycetes</taxon>
        <taxon>Kitasatosporales</taxon>
        <taxon>Streptomycetaceae</taxon>
        <taxon>Streptomyces</taxon>
    </lineage>
</organism>
<feature type="DNA-binding region" description="H-T-H motif" evidence="4">
    <location>
        <begin position="23"/>
        <end position="42"/>
    </location>
</feature>
<name>A0A4D4M8M0_STRAX</name>
<dbReference type="GO" id="GO:0000976">
    <property type="term" value="F:transcription cis-regulatory region binding"/>
    <property type="evidence" value="ECO:0007669"/>
    <property type="project" value="TreeGrafter"/>
</dbReference>
<dbReference type="GO" id="GO:0003700">
    <property type="term" value="F:DNA-binding transcription factor activity"/>
    <property type="evidence" value="ECO:0007669"/>
    <property type="project" value="TreeGrafter"/>
</dbReference>
<dbReference type="InterPro" id="IPR009057">
    <property type="entry name" value="Homeodomain-like_sf"/>
</dbReference>
<accession>A0A4D4M8M0</accession>
<proteinExistence type="predicted"/>
<protein>
    <submittedName>
        <fullName evidence="7">TetR family transcriptional regulator</fullName>
    </submittedName>
</protein>
<dbReference type="PROSITE" id="PS50977">
    <property type="entry name" value="HTH_TETR_2"/>
    <property type="match status" value="1"/>
</dbReference>
<gene>
    <name evidence="7" type="ORF">SAV14893_076250</name>
    <name evidence="8" type="ORF">SAV31267_008940</name>
</gene>
<reference evidence="8 9" key="1">
    <citation type="submission" date="2019-04" db="EMBL/GenBank/DDBJ databases">
        <title>Draft genome sequences of Streptomyces avermitilis ATCC 31267.</title>
        <authorList>
            <person name="Komaki H."/>
            <person name="Tamura T."/>
            <person name="Hosoyama A."/>
        </authorList>
    </citation>
    <scope>NUCLEOTIDE SEQUENCE [LARGE SCALE GENOMIC DNA]</scope>
    <source>
        <strain evidence="8 9">ATCC 31267</strain>
    </source>
</reference>
<evidence type="ECO:0000256" key="3">
    <source>
        <dbReference type="ARBA" id="ARBA00023163"/>
    </source>
</evidence>
<evidence type="ECO:0000313" key="7">
    <source>
        <dbReference type="EMBL" id="GDY68232.1"/>
    </source>
</evidence>
<dbReference type="PANTHER" id="PTHR30055:SF234">
    <property type="entry name" value="HTH-TYPE TRANSCRIPTIONAL REGULATOR BETI"/>
    <property type="match status" value="1"/>
</dbReference>
<dbReference type="InterPro" id="IPR049445">
    <property type="entry name" value="TetR_SbtR-like_C"/>
</dbReference>
<evidence type="ECO:0000313" key="8">
    <source>
        <dbReference type="EMBL" id="GDY71409.1"/>
    </source>
</evidence>
<evidence type="ECO:0000256" key="2">
    <source>
        <dbReference type="ARBA" id="ARBA00023125"/>
    </source>
</evidence>